<dbReference type="GO" id="GO:0043420">
    <property type="term" value="P:anthranilate metabolic process"/>
    <property type="evidence" value="ECO:0007669"/>
    <property type="project" value="UniProtKB-UniRule"/>
</dbReference>
<feature type="binding site" evidence="4">
    <location>
        <position position="295"/>
    </location>
    <ligand>
        <name>pyridoxal 5'-phosphate</name>
        <dbReference type="ChEBI" id="CHEBI:597326"/>
    </ligand>
</feature>
<keyword evidence="1 4" id="KW-0662">Pyridine nucleotide biosynthesis</keyword>
<dbReference type="InterPro" id="IPR015424">
    <property type="entry name" value="PyrdxlP-dep_Trfase"/>
</dbReference>
<dbReference type="Gene3D" id="3.40.640.10">
    <property type="entry name" value="Type I PLP-dependent aspartate aminotransferase-like (Major domain)"/>
    <property type="match status" value="1"/>
</dbReference>
<accession>A0A1G4KK22</accession>
<dbReference type="Pfam" id="PF22580">
    <property type="entry name" value="KYNU_C"/>
    <property type="match status" value="1"/>
</dbReference>
<keyword evidence="7" id="KW-1185">Reference proteome</keyword>
<dbReference type="SUPFAM" id="SSF53383">
    <property type="entry name" value="PLP-dependent transferases"/>
    <property type="match status" value="1"/>
</dbReference>
<evidence type="ECO:0000256" key="1">
    <source>
        <dbReference type="ARBA" id="ARBA00022642"/>
    </source>
</evidence>
<reference evidence="7" key="1">
    <citation type="submission" date="2016-03" db="EMBL/GenBank/DDBJ databases">
        <authorList>
            <person name="Devillers H."/>
        </authorList>
    </citation>
    <scope>NUCLEOTIDE SEQUENCE [LARGE SCALE GENOMIC DNA]</scope>
</reference>
<feature type="binding site" evidence="4">
    <location>
        <position position="230"/>
    </location>
    <ligand>
        <name>pyridoxal 5'-phosphate</name>
        <dbReference type="ChEBI" id="CHEBI:597326"/>
    </ligand>
</feature>
<dbReference type="GO" id="GO:0030170">
    <property type="term" value="F:pyridoxal phosphate binding"/>
    <property type="evidence" value="ECO:0007669"/>
    <property type="project" value="UniProtKB-UniRule"/>
</dbReference>
<comment type="subcellular location">
    <subcellularLocation>
        <location evidence="4 5">Cytoplasm</location>
    </subcellularLocation>
</comment>
<feature type="binding site" evidence="4">
    <location>
        <position position="117"/>
    </location>
    <ligand>
        <name>pyridoxal 5'-phosphate</name>
        <dbReference type="ChEBI" id="CHEBI:597326"/>
    </ligand>
</feature>
<protein>
    <recommendedName>
        <fullName evidence="4 5">Kynureninase</fullName>
        <ecNumber evidence="4 5">3.7.1.3</ecNumber>
    </recommendedName>
    <alternativeName>
        <fullName evidence="4">Biosynthesis of nicotinic acid protein 5</fullName>
    </alternativeName>
    <alternativeName>
        <fullName evidence="4">L-kynurenine hydrolase</fullName>
    </alternativeName>
</protein>
<keyword evidence="4 5" id="KW-0963">Cytoplasm</keyword>
<dbReference type="InterPro" id="IPR015421">
    <property type="entry name" value="PyrdxlP-dep_Trfase_major"/>
</dbReference>
<dbReference type="HAMAP" id="MF_01970">
    <property type="entry name" value="Kynureninase"/>
    <property type="match status" value="1"/>
</dbReference>
<dbReference type="GO" id="GO:0097053">
    <property type="term" value="P:L-kynurenine catabolic process"/>
    <property type="evidence" value="ECO:0007669"/>
    <property type="project" value="UniProtKB-UniRule"/>
</dbReference>
<organism evidence="6 7">
    <name type="scientific">Lachancea mirantina</name>
    <dbReference type="NCBI Taxonomy" id="1230905"/>
    <lineage>
        <taxon>Eukaryota</taxon>
        <taxon>Fungi</taxon>
        <taxon>Dikarya</taxon>
        <taxon>Ascomycota</taxon>
        <taxon>Saccharomycotina</taxon>
        <taxon>Saccharomycetes</taxon>
        <taxon>Saccharomycetales</taxon>
        <taxon>Saccharomycetaceae</taxon>
        <taxon>Lachancea</taxon>
    </lineage>
</organism>
<evidence type="ECO:0000313" key="7">
    <source>
        <dbReference type="Proteomes" id="UP000191024"/>
    </source>
</evidence>
<dbReference type="STRING" id="1230905.A0A1G4KK22"/>
<dbReference type="GO" id="GO:0034354">
    <property type="term" value="P:'de novo' NAD+ biosynthetic process from L-tryptophan"/>
    <property type="evidence" value="ECO:0007669"/>
    <property type="project" value="UniProtKB-UniRule"/>
</dbReference>
<dbReference type="Gene3D" id="3.90.1150.10">
    <property type="entry name" value="Aspartate Aminotransferase, domain 1"/>
    <property type="match status" value="1"/>
</dbReference>
<dbReference type="Proteomes" id="UP000191024">
    <property type="component" value="Chromosome H"/>
</dbReference>
<dbReference type="FunFam" id="3.40.640.10:FF:000031">
    <property type="entry name" value="Kynureninase"/>
    <property type="match status" value="1"/>
</dbReference>
<comment type="pathway">
    <text evidence="4 5">Amino-acid degradation; L-kynurenine degradation; L-alanine and anthranilate from L-kynurenine: step 1/1.</text>
</comment>
<keyword evidence="2 4" id="KW-0378">Hydrolase</keyword>
<dbReference type="GO" id="GO:0019441">
    <property type="term" value="P:L-tryptophan catabolic process to kynurenine"/>
    <property type="evidence" value="ECO:0007669"/>
    <property type="project" value="TreeGrafter"/>
</dbReference>
<evidence type="ECO:0000256" key="2">
    <source>
        <dbReference type="ARBA" id="ARBA00022801"/>
    </source>
</evidence>
<evidence type="ECO:0000256" key="3">
    <source>
        <dbReference type="ARBA" id="ARBA00022898"/>
    </source>
</evidence>
<feature type="binding site" evidence="4">
    <location>
        <position position="255"/>
    </location>
    <ligand>
        <name>pyridoxal 5'-phosphate</name>
        <dbReference type="ChEBI" id="CHEBI:597326"/>
    </ligand>
</feature>
<comment type="catalytic activity">
    <reaction evidence="4 5">
        <text>L-kynurenine + H2O = anthranilate + L-alanine + H(+)</text>
        <dbReference type="Rhea" id="RHEA:16813"/>
        <dbReference type="ChEBI" id="CHEBI:15377"/>
        <dbReference type="ChEBI" id="CHEBI:15378"/>
        <dbReference type="ChEBI" id="CHEBI:16567"/>
        <dbReference type="ChEBI" id="CHEBI:57959"/>
        <dbReference type="ChEBI" id="CHEBI:57972"/>
        <dbReference type="EC" id="3.7.1.3"/>
    </reaction>
</comment>
<gene>
    <name evidence="4" type="primary">BNA5</name>
    <name evidence="6" type="ORF">LAMI_0H19174G</name>
</gene>
<dbReference type="AlphaFoldDB" id="A0A1G4KK22"/>
<keyword evidence="3 4" id="KW-0663">Pyridoxal phosphate</keyword>
<feature type="binding site" evidence="4">
    <location>
        <position position="116"/>
    </location>
    <ligand>
        <name>pyridoxal 5'-phosphate</name>
        <dbReference type="ChEBI" id="CHEBI:597326"/>
    </ligand>
</feature>
<dbReference type="GO" id="GO:0005737">
    <property type="term" value="C:cytoplasm"/>
    <property type="evidence" value="ECO:0007669"/>
    <property type="project" value="UniProtKB-SubCell"/>
</dbReference>
<dbReference type="PANTHER" id="PTHR14084">
    <property type="entry name" value="KYNURENINASE"/>
    <property type="match status" value="1"/>
</dbReference>
<feature type="binding site" evidence="4">
    <location>
        <position position="233"/>
    </location>
    <ligand>
        <name>pyridoxal 5'-phosphate</name>
        <dbReference type="ChEBI" id="CHEBI:597326"/>
    </ligand>
</feature>
<comment type="cofactor">
    <cofactor evidence="4 5">
        <name>pyridoxal 5'-phosphate</name>
        <dbReference type="ChEBI" id="CHEBI:597326"/>
    </cofactor>
</comment>
<dbReference type="NCBIfam" id="TIGR01814">
    <property type="entry name" value="kynureninase"/>
    <property type="match status" value="1"/>
</dbReference>
<sequence length="463" mass="51156">MEEARALDSTYPATKRDAFCIPTFGSMGTKLAPNGSLGDPVTYLCGNSLGCMPRSTRAAINDELDAWAARGVESHFRHSGEDRGLTSWVDIDLPLSKLMSPIVGARDSEVAIMGSLTANLNALLAAFYKPSSSRFKILCEKGAFPSDYYAFYNQCKLHGIDPDSALVRLEPRKGETYLRTEDILKAITANSDSLSIVCLPGIQYYSGQFFEIEKITAHAHSFPGIVVGWDLAHAVGNVPLELHSWNVDFACWCSYKYLNSGPGAIGGIFVHDRHASVAADPLSPDVEAMPRMAGWWGNNRDNRFQMKEVFEPIEGALGFRQSNPSVIDVVALKASLEIFKDFGGMQAIRRRSLLLSNYLLKLLQRSAYYHEKSTDGEGKVGFSIISPLNETERGAQLSLLIQFSKDNPQANTMERVFGYLNDRGVIADERRPDVIRIAPAPLYNTFEDIFTAVKLLNDAFKSL</sequence>
<feature type="modified residue" description="N6-(pyridoxal phosphate)lysine" evidence="4">
    <location>
        <position position="256"/>
    </location>
</feature>
<dbReference type="PIRSF" id="PIRSF038800">
    <property type="entry name" value="KYNU"/>
    <property type="match status" value="1"/>
</dbReference>
<comment type="caution">
    <text evidence="4">Lacks conserved residue(s) required for the propagation of feature annotation.</text>
</comment>
<dbReference type="PANTHER" id="PTHR14084:SF0">
    <property type="entry name" value="KYNURENINASE"/>
    <property type="match status" value="1"/>
</dbReference>
<evidence type="ECO:0000256" key="5">
    <source>
        <dbReference type="PIRNR" id="PIRNR038800"/>
    </source>
</evidence>
<dbReference type="GO" id="GO:0030429">
    <property type="term" value="F:kynureninase activity"/>
    <property type="evidence" value="ECO:0007669"/>
    <property type="project" value="UniProtKB-UniRule"/>
</dbReference>
<comment type="subunit">
    <text evidence="4 5">Homodimer.</text>
</comment>
<dbReference type="EMBL" id="LT598468">
    <property type="protein sequence ID" value="SCV04791.1"/>
    <property type="molecule type" value="Genomic_DNA"/>
</dbReference>
<dbReference type="OrthoDB" id="5978656at2759"/>
<comment type="function">
    <text evidence="4 5">Catalyzes the cleavage of L-kynurenine (L-Kyn) and L-3-hydroxykynurenine (L-3OHKyn) into anthranilic acid (AA) and 3-hydroxyanthranilic acid (3-OHAA), respectively.</text>
</comment>
<dbReference type="InterPro" id="IPR015422">
    <property type="entry name" value="PyrdxlP-dep_Trfase_small"/>
</dbReference>
<dbReference type="InterPro" id="IPR010111">
    <property type="entry name" value="Kynureninase"/>
</dbReference>
<dbReference type="EC" id="3.7.1.3" evidence="4 5"/>
<proteinExistence type="inferred from homology"/>
<name>A0A1G4KK22_9SACH</name>
<comment type="catalytic activity">
    <reaction evidence="5">
        <text>3-hydroxy-L-kynurenine + H2O = 3-hydroxyanthranilate + L-alanine + H(+)</text>
        <dbReference type="Rhea" id="RHEA:25143"/>
        <dbReference type="ChEBI" id="CHEBI:15377"/>
        <dbReference type="ChEBI" id="CHEBI:15378"/>
        <dbReference type="ChEBI" id="CHEBI:36559"/>
        <dbReference type="ChEBI" id="CHEBI:57972"/>
        <dbReference type="ChEBI" id="CHEBI:58125"/>
        <dbReference type="EC" id="3.7.1.3"/>
    </reaction>
</comment>
<dbReference type="UniPathway" id="UPA00253">
    <property type="reaction ID" value="UER00329"/>
</dbReference>
<evidence type="ECO:0000313" key="6">
    <source>
        <dbReference type="EMBL" id="SCV04791.1"/>
    </source>
</evidence>
<comment type="pathway">
    <text evidence="4 5">Cofactor biosynthesis; NAD(+) biosynthesis; quinolinate from L-kynurenine: step 2/3.</text>
</comment>
<feature type="binding site" evidence="4">
    <location>
        <begin position="144"/>
        <end position="147"/>
    </location>
    <ligand>
        <name>pyridoxal 5'-phosphate</name>
        <dbReference type="ChEBI" id="CHEBI:597326"/>
    </ligand>
</feature>
<dbReference type="GO" id="GO:0019805">
    <property type="term" value="P:quinolinate biosynthetic process"/>
    <property type="evidence" value="ECO:0007669"/>
    <property type="project" value="UniProtKB-UniRule"/>
</dbReference>
<comment type="similarity">
    <text evidence="4 5">Belongs to the kynureninase family.</text>
</comment>
<feature type="binding site" evidence="4">
    <location>
        <position position="323"/>
    </location>
    <ligand>
        <name>pyridoxal 5'-phosphate</name>
        <dbReference type="ChEBI" id="CHEBI:597326"/>
    </ligand>
</feature>
<evidence type="ECO:0000256" key="4">
    <source>
        <dbReference type="HAMAP-Rule" id="MF_03017"/>
    </source>
</evidence>
<dbReference type="UniPathway" id="UPA00334">
    <property type="reaction ID" value="UER00455"/>
</dbReference>